<proteinExistence type="predicted"/>
<dbReference type="EMBL" id="CP036317">
    <property type="protein sequence ID" value="QDV16919.1"/>
    <property type="molecule type" value="Genomic_DNA"/>
</dbReference>
<feature type="transmembrane region" description="Helical" evidence="1">
    <location>
        <begin position="43"/>
        <end position="62"/>
    </location>
</feature>
<protein>
    <submittedName>
        <fullName evidence="2">Uncharacterized protein</fullName>
    </submittedName>
</protein>
<evidence type="ECO:0000313" key="2">
    <source>
        <dbReference type="EMBL" id="QDV16919.1"/>
    </source>
</evidence>
<reference evidence="2 3" key="1">
    <citation type="submission" date="2019-02" db="EMBL/GenBank/DDBJ databases">
        <title>Deep-cultivation of Planctomycetes and their phenomic and genomic characterization uncovers novel biology.</title>
        <authorList>
            <person name="Wiegand S."/>
            <person name="Jogler M."/>
            <person name="Boedeker C."/>
            <person name="Pinto D."/>
            <person name="Vollmers J."/>
            <person name="Rivas-Marin E."/>
            <person name="Kohn T."/>
            <person name="Peeters S.H."/>
            <person name="Heuer A."/>
            <person name="Rast P."/>
            <person name="Oberbeckmann S."/>
            <person name="Bunk B."/>
            <person name="Jeske O."/>
            <person name="Meyerdierks A."/>
            <person name="Storesund J.E."/>
            <person name="Kallscheuer N."/>
            <person name="Luecker S."/>
            <person name="Lage O.M."/>
            <person name="Pohl T."/>
            <person name="Merkel B.J."/>
            <person name="Hornburger P."/>
            <person name="Mueller R.-W."/>
            <person name="Bruemmer F."/>
            <person name="Labrenz M."/>
            <person name="Spormann A.M."/>
            <person name="Op den Camp H."/>
            <person name="Overmann J."/>
            <person name="Amann R."/>
            <person name="Jetten M.S.M."/>
            <person name="Mascher T."/>
            <person name="Medema M.H."/>
            <person name="Devos D.P."/>
            <person name="Kaster A.-K."/>
            <person name="Ovreas L."/>
            <person name="Rohde M."/>
            <person name="Galperin M.Y."/>
            <person name="Jogler C."/>
        </authorList>
    </citation>
    <scope>NUCLEOTIDE SEQUENCE [LARGE SCALE GENOMIC DNA]</scope>
    <source>
        <strain evidence="2 3">Pan153</strain>
    </source>
</reference>
<evidence type="ECO:0000256" key="1">
    <source>
        <dbReference type="SAM" id="Phobius"/>
    </source>
</evidence>
<dbReference type="AlphaFoldDB" id="A0A518FKV1"/>
<accession>A0A518FKV1</accession>
<sequence>MGTSLFLWLAPIYVLALLAAVLAIPASLVALCFRKTRWDAFRVLILSLIYLPLTIAAIPLGWQVRMQRMAAFAERSKPVVRAIERYTEDQGTPPETLEQLVPDYLQDVPGTGMMAYPAYEYCAGAQSRERFQGNAWTLVVSTGSGGPNWDQMMYFPLQNYPEHGYGGRLERVGDWAYVHE</sequence>
<feature type="transmembrane region" description="Helical" evidence="1">
    <location>
        <begin position="6"/>
        <end position="31"/>
    </location>
</feature>
<keyword evidence="1" id="KW-1133">Transmembrane helix</keyword>
<dbReference type="OrthoDB" id="290143at2"/>
<evidence type="ECO:0000313" key="3">
    <source>
        <dbReference type="Proteomes" id="UP000320839"/>
    </source>
</evidence>
<gene>
    <name evidence="2" type="ORF">Pan153_15530</name>
</gene>
<keyword evidence="1" id="KW-0812">Transmembrane</keyword>
<dbReference type="Proteomes" id="UP000320839">
    <property type="component" value="Chromosome"/>
</dbReference>
<name>A0A518FKV1_9PLAN</name>
<keyword evidence="1" id="KW-0472">Membrane</keyword>
<dbReference type="RefSeq" id="WP_145454786.1">
    <property type="nucleotide sequence ID" value="NZ_CP036317.1"/>
</dbReference>
<organism evidence="2 3">
    <name type="scientific">Gimesia panareensis</name>
    <dbReference type="NCBI Taxonomy" id="2527978"/>
    <lineage>
        <taxon>Bacteria</taxon>
        <taxon>Pseudomonadati</taxon>
        <taxon>Planctomycetota</taxon>
        <taxon>Planctomycetia</taxon>
        <taxon>Planctomycetales</taxon>
        <taxon>Planctomycetaceae</taxon>
        <taxon>Gimesia</taxon>
    </lineage>
</organism>